<dbReference type="CDD" id="cd03257">
    <property type="entry name" value="ABC_NikE_OppD_transporters"/>
    <property type="match status" value="1"/>
</dbReference>
<keyword evidence="5" id="KW-0547">Nucleotide-binding</keyword>
<accession>A0A401R7W3</accession>
<dbReference type="GO" id="GO:0005524">
    <property type="term" value="F:ATP binding"/>
    <property type="evidence" value="ECO:0007669"/>
    <property type="project" value="UniProtKB-KW"/>
</dbReference>
<dbReference type="PROSITE" id="PS50893">
    <property type="entry name" value="ABC_TRANSPORTER_2"/>
    <property type="match status" value="1"/>
</dbReference>
<feature type="compositionally biased region" description="Low complexity" evidence="8">
    <location>
        <begin position="70"/>
        <end position="80"/>
    </location>
</feature>
<comment type="subcellular location">
    <subcellularLocation>
        <location evidence="1">Cell membrane</location>
        <topology evidence="1">Peripheral membrane protein</topology>
    </subcellularLocation>
</comment>
<evidence type="ECO:0000259" key="9">
    <source>
        <dbReference type="PROSITE" id="PS50893"/>
    </source>
</evidence>
<dbReference type="Proteomes" id="UP000288351">
    <property type="component" value="Unassembled WGS sequence"/>
</dbReference>
<dbReference type="PANTHER" id="PTHR43297:SF2">
    <property type="entry name" value="DIPEPTIDE TRANSPORT ATP-BINDING PROTEIN DPPD"/>
    <property type="match status" value="1"/>
</dbReference>
<dbReference type="NCBIfam" id="TIGR01727">
    <property type="entry name" value="oligo_HPY"/>
    <property type="match status" value="1"/>
</dbReference>
<evidence type="ECO:0000256" key="1">
    <source>
        <dbReference type="ARBA" id="ARBA00004202"/>
    </source>
</evidence>
<evidence type="ECO:0000256" key="5">
    <source>
        <dbReference type="ARBA" id="ARBA00022741"/>
    </source>
</evidence>
<dbReference type="SUPFAM" id="SSF52540">
    <property type="entry name" value="P-loop containing nucleoside triphosphate hydrolases"/>
    <property type="match status" value="1"/>
</dbReference>
<name>A0A401R7W3_STRNR</name>
<dbReference type="InterPro" id="IPR017871">
    <property type="entry name" value="ABC_transporter-like_CS"/>
</dbReference>
<dbReference type="GO" id="GO:0016887">
    <property type="term" value="F:ATP hydrolysis activity"/>
    <property type="evidence" value="ECO:0007669"/>
    <property type="project" value="InterPro"/>
</dbReference>
<dbReference type="Gene3D" id="3.40.50.300">
    <property type="entry name" value="P-loop containing nucleotide triphosphate hydrolases"/>
    <property type="match status" value="1"/>
</dbReference>
<feature type="compositionally biased region" description="Low complexity" evidence="8">
    <location>
        <begin position="10"/>
        <end position="38"/>
    </location>
</feature>
<evidence type="ECO:0000313" key="11">
    <source>
        <dbReference type="Proteomes" id="UP000288351"/>
    </source>
</evidence>
<dbReference type="AlphaFoldDB" id="A0A401R7W3"/>
<keyword evidence="6 10" id="KW-0067">ATP-binding</keyword>
<dbReference type="GO" id="GO:0015833">
    <property type="term" value="P:peptide transport"/>
    <property type="evidence" value="ECO:0007669"/>
    <property type="project" value="InterPro"/>
</dbReference>
<organism evidence="10 11">
    <name type="scientific">Streptomyces noursei</name>
    <name type="common">Streptomyces albulus</name>
    <dbReference type="NCBI Taxonomy" id="1971"/>
    <lineage>
        <taxon>Bacteria</taxon>
        <taxon>Bacillati</taxon>
        <taxon>Actinomycetota</taxon>
        <taxon>Actinomycetes</taxon>
        <taxon>Kitasatosporales</taxon>
        <taxon>Streptomycetaceae</taxon>
        <taxon>Streptomyces</taxon>
    </lineage>
</organism>
<dbReference type="InterPro" id="IPR027417">
    <property type="entry name" value="P-loop_NTPase"/>
</dbReference>
<dbReference type="PANTHER" id="PTHR43297">
    <property type="entry name" value="OLIGOPEPTIDE TRANSPORT ATP-BINDING PROTEIN APPD"/>
    <property type="match status" value="1"/>
</dbReference>
<keyword evidence="3" id="KW-0813">Transport</keyword>
<feature type="domain" description="ABC transporter" evidence="9">
    <location>
        <begin position="91"/>
        <end position="344"/>
    </location>
</feature>
<keyword evidence="7" id="KW-0472">Membrane</keyword>
<dbReference type="InterPro" id="IPR003439">
    <property type="entry name" value="ABC_transporter-like_ATP-bd"/>
</dbReference>
<evidence type="ECO:0000256" key="4">
    <source>
        <dbReference type="ARBA" id="ARBA00022475"/>
    </source>
</evidence>
<feature type="region of interest" description="Disordered" evidence="8">
    <location>
        <begin position="1"/>
        <end position="81"/>
    </location>
</feature>
<dbReference type="Pfam" id="PF00005">
    <property type="entry name" value="ABC_tran"/>
    <property type="match status" value="1"/>
</dbReference>
<evidence type="ECO:0000256" key="3">
    <source>
        <dbReference type="ARBA" id="ARBA00022448"/>
    </source>
</evidence>
<dbReference type="InterPro" id="IPR003593">
    <property type="entry name" value="AAA+_ATPase"/>
</dbReference>
<protein>
    <submittedName>
        <fullName evidence="10">Dipeptide/oligopeptide/nickel ABC transporter ATP-binding protein</fullName>
    </submittedName>
</protein>
<dbReference type="Pfam" id="PF08352">
    <property type="entry name" value="oligo_HPY"/>
    <property type="match status" value="1"/>
</dbReference>
<evidence type="ECO:0000256" key="6">
    <source>
        <dbReference type="ARBA" id="ARBA00022840"/>
    </source>
</evidence>
<reference evidence="10 11" key="1">
    <citation type="journal article" date="2019" name="Microbiol. Resour. Announc.">
        <title>Draft Genome Sequence of the Most Traditional epsilon-Poly-l-Lysine Producer, Streptomyces albulus NBRC14147.</title>
        <authorList>
            <person name="Yamanaka K."/>
            <person name="Hamano Y."/>
        </authorList>
    </citation>
    <scope>NUCLEOTIDE SEQUENCE [LARGE SCALE GENOMIC DNA]</scope>
    <source>
        <strain evidence="10 11">NBRC 14147</strain>
    </source>
</reference>
<dbReference type="RefSeq" id="WP_016571845.1">
    <property type="nucleotide sequence ID" value="NZ_BHXC01000007.1"/>
</dbReference>
<dbReference type="GO" id="GO:0005886">
    <property type="term" value="C:plasma membrane"/>
    <property type="evidence" value="ECO:0007669"/>
    <property type="project" value="UniProtKB-SubCell"/>
</dbReference>
<evidence type="ECO:0000256" key="7">
    <source>
        <dbReference type="ARBA" id="ARBA00023136"/>
    </source>
</evidence>
<dbReference type="PROSITE" id="PS00211">
    <property type="entry name" value="ABC_TRANSPORTER_1"/>
    <property type="match status" value="1"/>
</dbReference>
<dbReference type="InterPro" id="IPR050388">
    <property type="entry name" value="ABC_Ni/Peptide_Import"/>
</dbReference>
<evidence type="ECO:0000313" key="10">
    <source>
        <dbReference type="EMBL" id="GCB93721.1"/>
    </source>
</evidence>
<gene>
    <name evidence="10" type="ORF">SALB_06507</name>
</gene>
<dbReference type="EMBL" id="BHXC01000007">
    <property type="protein sequence ID" value="GCB93721.1"/>
    <property type="molecule type" value="Genomic_DNA"/>
</dbReference>
<comment type="similarity">
    <text evidence="2">Belongs to the ABC transporter superfamily.</text>
</comment>
<comment type="caution">
    <text evidence="10">The sequence shown here is derived from an EMBL/GenBank/DDBJ whole genome shotgun (WGS) entry which is preliminary data.</text>
</comment>
<keyword evidence="4" id="KW-1003">Cell membrane</keyword>
<dbReference type="InterPro" id="IPR013563">
    <property type="entry name" value="Oligopep_ABC_C"/>
</dbReference>
<sequence length="429" mass="46473">MTDSSEDKTTAAGQPAAEGTAPAEASGAATAKAAAPEADATEAEASETDVTPVEAAPEPEAEAEPKTEAAPKPVAEPVAASGGTPSAFLEVRDLKVHFPTDDGLVKSVDGLTFRLEKGKTLGIVGESGSGKSVTSLAIMGLHRASRQQRSKVRMSGEIWLDGKELVSAEPDEVRRLRGRQMAMIFQDPLSALHPFYTVGSQIVEAYRVHHDVDKKTARKRAVEMLDRVGIPQPDKRVDDHPHQFSGGMRQRAMIAMALVNNPELLIADEPTTALDVTVQAQILDLIRDLQKEFGSAVIIITHDLGVVAELADDLLVMYGGRCVERGPSDKVFATPQHPYTWGLLGSMPRIDRDQTDRLIPVKGSPPSLINVPSGCAFNPRCPYADVPKDNVTRTVRPELQQVDGRHYSACHLPQEERQRIWTEEIAPKL</sequence>
<dbReference type="SMART" id="SM00382">
    <property type="entry name" value="AAA"/>
    <property type="match status" value="1"/>
</dbReference>
<proteinExistence type="inferred from homology"/>
<dbReference type="FunFam" id="3.40.50.300:FF:000016">
    <property type="entry name" value="Oligopeptide ABC transporter ATP-binding component"/>
    <property type="match status" value="1"/>
</dbReference>
<evidence type="ECO:0000256" key="2">
    <source>
        <dbReference type="ARBA" id="ARBA00005417"/>
    </source>
</evidence>
<evidence type="ECO:0000256" key="8">
    <source>
        <dbReference type="SAM" id="MobiDB-lite"/>
    </source>
</evidence>